<sequence length="376" mass="44132">MIFLIIGIVGSIGSGKSFTQLKQGLMYAEERQKQLVLNFPINLDELYIYARTPIIYDIPFGKLLYEFKKFYRIIKYNFFLLLHYLRLCKAPRFRISDPPRMPWIAYLSKTGGISIIYNPGQLEALMIPDSVVLLDEAGILLNSREFANTSKKLLSDLAQSRKDGVDLFWCAQFDDQVDRQFRMLTQFFIHCQSLSSFDKVLKRPKLKYKQIFWFSADVYQRWVADLKVRSDYLKTKFAYAIKCEEGVLSDSDRQLFKVYNSFTRLDTVSSFYNFGNTCSINTIFQQKLPPNYYKDRLSLYRPELDPLSSEYQEHYGYWSKKKNPTHNNSSTFESSSLDKSSLIRRALQISRTKRLNPPLFKSMEPKAIQAWINKHS</sequence>
<reference evidence="1 2" key="1">
    <citation type="submission" date="2012-04" db="EMBL/GenBank/DDBJ databases">
        <authorList>
            <person name="Genoscope - CEA"/>
        </authorList>
    </citation>
    <scope>NUCLEOTIDE SEQUENCE [LARGE SCALE GENOMIC DNA]</scope>
    <source>
        <strain evidence="1 2">9443</strain>
    </source>
</reference>
<comment type="caution">
    <text evidence="1">The sequence shown here is derived from an EMBL/GenBank/DDBJ whole genome shotgun (WGS) entry which is preliminary data.</text>
</comment>
<dbReference type="AlphaFoldDB" id="I4G5S8"/>
<organism evidence="1 2">
    <name type="scientific">Microcystis aeruginosa PCC 9443</name>
    <dbReference type="NCBI Taxonomy" id="1160281"/>
    <lineage>
        <taxon>Bacteria</taxon>
        <taxon>Bacillati</taxon>
        <taxon>Cyanobacteriota</taxon>
        <taxon>Cyanophyceae</taxon>
        <taxon>Oscillatoriophycideae</taxon>
        <taxon>Chroococcales</taxon>
        <taxon>Microcystaceae</taxon>
        <taxon>Microcystis</taxon>
    </lineage>
</organism>
<evidence type="ECO:0000313" key="1">
    <source>
        <dbReference type="EMBL" id="CCI03289.1"/>
    </source>
</evidence>
<dbReference type="InterPro" id="IPR027417">
    <property type="entry name" value="P-loop_NTPase"/>
</dbReference>
<dbReference type="EMBL" id="CAIJ01000378">
    <property type="protein sequence ID" value="CCI03289.1"/>
    <property type="molecule type" value="Genomic_DNA"/>
</dbReference>
<accession>I4G5S8</accession>
<evidence type="ECO:0008006" key="3">
    <source>
        <dbReference type="Google" id="ProtNLM"/>
    </source>
</evidence>
<dbReference type="HOGENOM" id="CLU_735307_0_0_3"/>
<gene>
    <name evidence="1" type="ORF">MICAC_4390001</name>
</gene>
<name>I4G5S8_MICAE</name>
<dbReference type="Gene3D" id="3.40.50.300">
    <property type="entry name" value="P-loop containing nucleotide triphosphate hydrolases"/>
    <property type="match status" value="1"/>
</dbReference>
<dbReference type="RefSeq" id="WP_002769181.1">
    <property type="nucleotide sequence ID" value="NZ_HE972994.1"/>
</dbReference>
<dbReference type="Proteomes" id="UP000003480">
    <property type="component" value="Unassembled WGS sequence"/>
</dbReference>
<protein>
    <recommendedName>
        <fullName evidence="3">Zona occludens toxin N-terminal domain-containing protein</fullName>
    </recommendedName>
</protein>
<proteinExistence type="predicted"/>
<evidence type="ECO:0000313" key="2">
    <source>
        <dbReference type="Proteomes" id="UP000003480"/>
    </source>
</evidence>